<dbReference type="Pfam" id="PF10093">
    <property type="entry name" value="EarP"/>
    <property type="match status" value="1"/>
</dbReference>
<keyword evidence="9" id="KW-1185">Reference proteome</keyword>
<keyword evidence="2" id="KW-0808">Transferase</keyword>
<evidence type="ECO:0000256" key="4">
    <source>
        <dbReference type="ARBA" id="ARBA00024346"/>
    </source>
</evidence>
<comment type="caution">
    <text evidence="8">The sequence shown here is derived from an EMBL/GenBank/DDBJ whole genome shotgun (WGS) entry which is preliminary data.</text>
</comment>
<dbReference type="RefSeq" id="WP_377332065.1">
    <property type="nucleotide sequence ID" value="NZ_JBHSGB010000005.1"/>
</dbReference>
<keyword evidence="1" id="KW-0328">Glycosyltransferase</keyword>
<dbReference type="PIRSF" id="PIRSF015557">
    <property type="entry name" value="UCP015557"/>
    <property type="match status" value="1"/>
</dbReference>
<reference evidence="9" key="1">
    <citation type="journal article" date="2019" name="Int. J. Syst. Evol. Microbiol.">
        <title>The Global Catalogue of Microorganisms (GCM) 10K type strain sequencing project: providing services to taxonomists for standard genome sequencing and annotation.</title>
        <authorList>
            <consortium name="The Broad Institute Genomics Platform"/>
            <consortium name="The Broad Institute Genome Sequencing Center for Infectious Disease"/>
            <person name="Wu L."/>
            <person name="Ma J."/>
        </authorList>
    </citation>
    <scope>NUCLEOTIDE SEQUENCE [LARGE SCALE GENOMIC DNA]</scope>
    <source>
        <strain evidence="9">DT28</strain>
    </source>
</reference>
<evidence type="ECO:0000256" key="7">
    <source>
        <dbReference type="ARBA" id="ARBA00048472"/>
    </source>
</evidence>
<dbReference type="EMBL" id="JBHSGB010000005">
    <property type="protein sequence ID" value="MFC4654258.1"/>
    <property type="molecule type" value="Genomic_DNA"/>
</dbReference>
<comment type="catalytic activity">
    <reaction evidence="7">
        <text>dTDP-beta-L-rhamnose + L-arginyl-[protein] = N(omega)-(alpha-L-rhamnosyl)-L-arginyl-[protein] + dTDP + H(+)</text>
        <dbReference type="Rhea" id="RHEA:66692"/>
        <dbReference type="Rhea" id="RHEA-COMP:10532"/>
        <dbReference type="Rhea" id="RHEA-COMP:17096"/>
        <dbReference type="ChEBI" id="CHEBI:15378"/>
        <dbReference type="ChEBI" id="CHEBI:29965"/>
        <dbReference type="ChEBI" id="CHEBI:57510"/>
        <dbReference type="ChEBI" id="CHEBI:58369"/>
        <dbReference type="ChEBI" id="CHEBI:167445"/>
    </reaction>
    <physiologicalReaction direction="left-to-right" evidence="7">
        <dbReference type="Rhea" id="RHEA:66693"/>
    </physiologicalReaction>
</comment>
<evidence type="ECO:0000256" key="5">
    <source>
        <dbReference type="ARBA" id="ARBA00024416"/>
    </source>
</evidence>
<gene>
    <name evidence="8" type="primary">earP</name>
    <name evidence="8" type="ORF">ACFO3I_04365</name>
</gene>
<sequence>MSLRCDLFCAVVDNFGDIGICWRLSRQLVTEHQWQLCLWVDDLVSFQKICPDVDTGLTDQQVAGVRIRLWSSPLPPLSEADRPDLLLDALACAAPQSYLQWLTQAAIKPLWLNLEYLSAEDWVADCHGLPSLHPQIALKKYFFFPGFTDKTGGLIREQHKVTQLAALTADPDAQQQFWQRIGVADAMQYQRKISLFAYSQPNIQHWLAQLAQGPQSHLLLVPEGVLARELQAYYPQLAEGRMDLGQLSLRILPFVPQPDYDLLLACCDINFVRGEDSIIRAHWAGKPFVWQIYRQPENAHQEKLQAFLQKFLVGAAPATEQAIRGLYQAWELEQDISLAWTDYMQQLEQIQLHSLNWQQFLTRQQDLASNLVRFVENQLIIPRNFS</sequence>
<dbReference type="Proteomes" id="UP001595962">
    <property type="component" value="Unassembled WGS sequence"/>
</dbReference>
<organism evidence="8 9">
    <name type="scientific">Rheinheimera marina</name>
    <dbReference type="NCBI Taxonomy" id="1774958"/>
    <lineage>
        <taxon>Bacteria</taxon>
        <taxon>Pseudomonadati</taxon>
        <taxon>Pseudomonadota</taxon>
        <taxon>Gammaproteobacteria</taxon>
        <taxon>Chromatiales</taxon>
        <taxon>Chromatiaceae</taxon>
        <taxon>Rheinheimera</taxon>
    </lineage>
</organism>
<evidence type="ECO:0000256" key="6">
    <source>
        <dbReference type="ARBA" id="ARBA00030025"/>
    </source>
</evidence>
<evidence type="ECO:0000256" key="3">
    <source>
        <dbReference type="ARBA" id="ARBA00024303"/>
    </source>
</evidence>
<evidence type="ECO:0000256" key="1">
    <source>
        <dbReference type="ARBA" id="ARBA00022676"/>
    </source>
</evidence>
<protein>
    <recommendedName>
        <fullName evidence="5">Protein-arginine rhamnosyltransferase</fullName>
    </recommendedName>
    <alternativeName>
        <fullName evidence="6">EF-P arginine rhamnosyltransferase</fullName>
    </alternativeName>
</protein>
<dbReference type="GO" id="GO:0003746">
    <property type="term" value="F:translation elongation factor activity"/>
    <property type="evidence" value="ECO:0007669"/>
    <property type="project" value="UniProtKB-KW"/>
</dbReference>
<comment type="function">
    <text evidence="3">Protein-arginine rhamnosyltransferase that catalyzes the transfer of a single rhamnose to elongation factor P (EF-P) on 'Lys-32', a modification required for EF-P-dependent rescue of polyproline stalled ribosomes.</text>
</comment>
<name>A0ABV9JIL2_9GAMM</name>
<comment type="similarity">
    <text evidence="4">Belongs to the glycosyltransferase 104 family.</text>
</comment>
<keyword evidence="8" id="KW-0648">Protein biosynthesis</keyword>
<accession>A0ABV9JIL2</accession>
<evidence type="ECO:0000256" key="2">
    <source>
        <dbReference type="ARBA" id="ARBA00022679"/>
    </source>
</evidence>
<evidence type="ECO:0000313" key="9">
    <source>
        <dbReference type="Proteomes" id="UP001595962"/>
    </source>
</evidence>
<proteinExistence type="inferred from homology"/>
<evidence type="ECO:0000313" key="8">
    <source>
        <dbReference type="EMBL" id="MFC4654258.1"/>
    </source>
</evidence>
<keyword evidence="8" id="KW-0251">Elongation factor</keyword>
<dbReference type="InterPro" id="IPR016633">
    <property type="entry name" value="EarP"/>
</dbReference>
<dbReference type="NCBIfam" id="TIGR03837">
    <property type="entry name" value="efp_Arg_rhamno"/>
    <property type="match status" value="1"/>
</dbReference>